<evidence type="ECO:0000313" key="4">
    <source>
        <dbReference type="Proteomes" id="UP000286501"/>
    </source>
</evidence>
<sequence length="172" mass="19667">MKVSCILNFNGDIHVGGVNLGNVVNFNPSHDAARERYKGDDFSDSDVTEADFEDDDEEDKRNKKKASGITKLFLPHKRNIPKELKGEKAQQILKSLYEYGILDENFQPVNLSGYQKGYLAYKLSIKLHITKLWKVFSQLWDMNPAVLRTRYNEAISMPSMGEFGDKINKYIG</sequence>
<gene>
    <name evidence="3" type="ORF">DW250_15495</name>
    <name evidence="2" type="ORF">NNC55_14740</name>
</gene>
<dbReference type="AlphaFoldDB" id="A0A3R6E044"/>
<reference evidence="2" key="2">
    <citation type="submission" date="2022-07" db="EMBL/GenBank/DDBJ databases">
        <title>Prevotella copri.</title>
        <authorList>
            <person name="Yang C."/>
        </authorList>
    </citation>
    <scope>NUCLEOTIDE SEQUENCE</scope>
    <source>
        <strain evidence="2">HF1476</strain>
    </source>
</reference>
<evidence type="ECO:0000313" key="2">
    <source>
        <dbReference type="EMBL" id="MCP9601183.1"/>
    </source>
</evidence>
<organism evidence="3 4">
    <name type="scientific">Segatella copri</name>
    <dbReference type="NCBI Taxonomy" id="165179"/>
    <lineage>
        <taxon>Bacteria</taxon>
        <taxon>Pseudomonadati</taxon>
        <taxon>Bacteroidota</taxon>
        <taxon>Bacteroidia</taxon>
        <taxon>Bacteroidales</taxon>
        <taxon>Prevotellaceae</taxon>
        <taxon>Segatella</taxon>
    </lineage>
</organism>
<reference evidence="3 4" key="1">
    <citation type="submission" date="2018-08" db="EMBL/GenBank/DDBJ databases">
        <title>A genome reference for cultivated species of the human gut microbiota.</title>
        <authorList>
            <person name="Zou Y."/>
            <person name="Xue W."/>
            <person name="Luo G."/>
        </authorList>
    </citation>
    <scope>NUCLEOTIDE SEQUENCE [LARGE SCALE GENOMIC DNA]</scope>
    <source>
        <strain evidence="3 4">AM22-1</strain>
    </source>
</reference>
<dbReference type="EMBL" id="QRIN01000116">
    <property type="protein sequence ID" value="RHG61058.1"/>
    <property type="molecule type" value="Genomic_DNA"/>
</dbReference>
<evidence type="ECO:0000256" key="1">
    <source>
        <dbReference type="SAM" id="MobiDB-lite"/>
    </source>
</evidence>
<name>A0A3R6E044_9BACT</name>
<evidence type="ECO:0000313" key="3">
    <source>
        <dbReference type="EMBL" id="RHG61058.1"/>
    </source>
</evidence>
<accession>A0A3R6E044</accession>
<dbReference type="Proteomes" id="UP000286501">
    <property type="component" value="Unassembled WGS sequence"/>
</dbReference>
<proteinExistence type="predicted"/>
<dbReference type="RefSeq" id="WP_118201834.1">
    <property type="nucleotide sequence ID" value="NZ_JANDWK010000068.1"/>
</dbReference>
<feature type="region of interest" description="Disordered" evidence="1">
    <location>
        <begin position="37"/>
        <end position="63"/>
    </location>
</feature>
<comment type="caution">
    <text evidence="3">The sequence shown here is derived from an EMBL/GenBank/DDBJ whole genome shotgun (WGS) entry which is preliminary data.</text>
</comment>
<protein>
    <submittedName>
        <fullName evidence="3">Uncharacterized protein</fullName>
    </submittedName>
</protein>
<dbReference type="Proteomes" id="UP001204486">
    <property type="component" value="Unassembled WGS sequence"/>
</dbReference>
<feature type="compositionally biased region" description="Acidic residues" evidence="1">
    <location>
        <begin position="42"/>
        <end position="58"/>
    </location>
</feature>
<dbReference type="EMBL" id="JANDWN010000068">
    <property type="protein sequence ID" value="MCP9601183.1"/>
    <property type="molecule type" value="Genomic_DNA"/>
</dbReference>